<dbReference type="Gene3D" id="3.40.630.30">
    <property type="match status" value="1"/>
</dbReference>
<dbReference type="RefSeq" id="WP_083417241.1">
    <property type="nucleotide sequence ID" value="NZ_FPBD01000007.1"/>
</dbReference>
<feature type="domain" description="N-acetyltransferase" evidence="1">
    <location>
        <begin position="3"/>
        <end position="157"/>
    </location>
</feature>
<dbReference type="PROSITE" id="PS51186">
    <property type="entry name" value="GNAT"/>
    <property type="match status" value="1"/>
</dbReference>
<dbReference type="EMBL" id="FPBD01000007">
    <property type="protein sequence ID" value="SFU05565.1"/>
    <property type="molecule type" value="Genomic_DNA"/>
</dbReference>
<dbReference type="PANTHER" id="PTHR43451:SF1">
    <property type="entry name" value="ACETYLTRANSFERASE"/>
    <property type="match status" value="1"/>
</dbReference>
<keyword evidence="2" id="KW-0808">Transferase</keyword>
<dbReference type="AlphaFoldDB" id="A0A1I7D1J1"/>
<reference evidence="3" key="1">
    <citation type="submission" date="2016-10" db="EMBL/GenBank/DDBJ databases">
        <authorList>
            <person name="Varghese N."/>
            <person name="Submissions S."/>
        </authorList>
    </citation>
    <scope>NUCLEOTIDE SEQUENCE [LARGE SCALE GENOMIC DNA]</scope>
    <source>
        <strain evidence="3">DSM 17465</strain>
    </source>
</reference>
<protein>
    <submittedName>
        <fullName evidence="2">Acetyltransferase, GNAT family</fullName>
    </submittedName>
</protein>
<dbReference type="PANTHER" id="PTHR43451">
    <property type="entry name" value="ACETYLTRANSFERASE (GNAT) FAMILY PROTEIN"/>
    <property type="match status" value="1"/>
</dbReference>
<name>A0A1I7D1J1_9HYPH</name>
<dbReference type="InterPro" id="IPR052564">
    <property type="entry name" value="N-acetyltrans/Recomb-assoc"/>
</dbReference>
<dbReference type="Pfam" id="PF13673">
    <property type="entry name" value="Acetyltransf_10"/>
    <property type="match status" value="1"/>
</dbReference>
<dbReference type="GO" id="GO:0016747">
    <property type="term" value="F:acyltransferase activity, transferring groups other than amino-acyl groups"/>
    <property type="evidence" value="ECO:0007669"/>
    <property type="project" value="InterPro"/>
</dbReference>
<evidence type="ECO:0000259" key="1">
    <source>
        <dbReference type="PROSITE" id="PS51186"/>
    </source>
</evidence>
<sequence>MSVMIRPLEISDAPQCAQIYYDAIMIGAKDYYTTEQLNAWAGPQLNPEGWTKNLDGMTGFVAIKEDAVIGFMTIDMEGYIKFAFVSPFESRKGVATAIYNALLNWAIERNIPTLSSDISLAARPFFLRQDWQVVRQQAPVCRGITLTNFHMTKALTA</sequence>
<proteinExistence type="predicted"/>
<dbReference type="Proteomes" id="UP000183371">
    <property type="component" value="Unassembled WGS sequence"/>
</dbReference>
<dbReference type="SUPFAM" id="SSF55729">
    <property type="entry name" value="Acyl-CoA N-acyltransferases (Nat)"/>
    <property type="match status" value="1"/>
</dbReference>
<dbReference type="InterPro" id="IPR000182">
    <property type="entry name" value="GNAT_dom"/>
</dbReference>
<accession>A0A1I7D1J1</accession>
<evidence type="ECO:0000313" key="2">
    <source>
        <dbReference type="EMBL" id="SFU05565.1"/>
    </source>
</evidence>
<gene>
    <name evidence="2" type="ORF">SAMN05444141_107157</name>
</gene>
<evidence type="ECO:0000313" key="3">
    <source>
        <dbReference type="Proteomes" id="UP000183371"/>
    </source>
</evidence>
<organism evidence="2 3">
    <name type="scientific">Pseudovibrio denitrificans</name>
    <dbReference type="NCBI Taxonomy" id="258256"/>
    <lineage>
        <taxon>Bacteria</taxon>
        <taxon>Pseudomonadati</taxon>
        <taxon>Pseudomonadota</taxon>
        <taxon>Alphaproteobacteria</taxon>
        <taxon>Hyphomicrobiales</taxon>
        <taxon>Stappiaceae</taxon>
        <taxon>Pseudovibrio</taxon>
    </lineage>
</organism>
<dbReference type="CDD" id="cd04301">
    <property type="entry name" value="NAT_SF"/>
    <property type="match status" value="1"/>
</dbReference>
<dbReference type="InterPro" id="IPR016181">
    <property type="entry name" value="Acyl_CoA_acyltransferase"/>
</dbReference>
<keyword evidence="3" id="KW-1185">Reference proteome</keyword>